<comment type="cofactor">
    <cofactor evidence="1">
        <name>Mg(2+)</name>
        <dbReference type="ChEBI" id="CHEBI:18420"/>
    </cofactor>
</comment>
<organism evidence="17 18">
    <name type="scientific">Vitrella brassicaformis (strain CCMP3155)</name>
    <dbReference type="NCBI Taxonomy" id="1169540"/>
    <lineage>
        <taxon>Eukaryota</taxon>
        <taxon>Sar</taxon>
        <taxon>Alveolata</taxon>
        <taxon>Colpodellida</taxon>
        <taxon>Vitrellaceae</taxon>
        <taxon>Vitrella</taxon>
    </lineage>
</organism>
<gene>
    <name evidence="17" type="ORF">Vbra_2292</name>
</gene>
<evidence type="ECO:0000256" key="5">
    <source>
        <dbReference type="ARBA" id="ARBA00022723"/>
    </source>
</evidence>
<dbReference type="EC" id="2.7.11.1" evidence="2"/>
<dbReference type="OMA" id="LVYLHCN"/>
<dbReference type="EMBL" id="CDMY01000738">
    <property type="protein sequence ID" value="CEM31851.1"/>
    <property type="molecule type" value="Genomic_DNA"/>
</dbReference>
<proteinExistence type="inferred from homology"/>
<evidence type="ECO:0000256" key="12">
    <source>
        <dbReference type="ARBA" id="ARBA00047899"/>
    </source>
</evidence>
<keyword evidence="6" id="KW-0677">Repeat</keyword>
<dbReference type="FunFam" id="3.30.200.20:FF:000315">
    <property type="entry name" value="Calcium-dependent protein kinase 3"/>
    <property type="match status" value="1"/>
</dbReference>
<feature type="region of interest" description="Disordered" evidence="14">
    <location>
        <begin position="786"/>
        <end position="828"/>
    </location>
</feature>
<evidence type="ECO:0000313" key="17">
    <source>
        <dbReference type="EMBL" id="CEM31851.1"/>
    </source>
</evidence>
<feature type="region of interest" description="Disordered" evidence="14">
    <location>
        <begin position="1"/>
        <end position="69"/>
    </location>
</feature>
<dbReference type="SMART" id="SM00220">
    <property type="entry name" value="S_TKc"/>
    <property type="match status" value="1"/>
</dbReference>
<evidence type="ECO:0000259" key="16">
    <source>
        <dbReference type="PROSITE" id="PS50222"/>
    </source>
</evidence>
<evidence type="ECO:0000256" key="10">
    <source>
        <dbReference type="ARBA" id="ARBA00022840"/>
    </source>
</evidence>
<comment type="catalytic activity">
    <reaction evidence="13">
        <text>L-seryl-[protein] + ATP = O-phospho-L-seryl-[protein] + ADP + H(+)</text>
        <dbReference type="Rhea" id="RHEA:17989"/>
        <dbReference type="Rhea" id="RHEA-COMP:9863"/>
        <dbReference type="Rhea" id="RHEA-COMP:11604"/>
        <dbReference type="ChEBI" id="CHEBI:15378"/>
        <dbReference type="ChEBI" id="CHEBI:29999"/>
        <dbReference type="ChEBI" id="CHEBI:30616"/>
        <dbReference type="ChEBI" id="CHEBI:83421"/>
        <dbReference type="ChEBI" id="CHEBI:456216"/>
        <dbReference type="EC" id="2.7.11.1"/>
    </reaction>
</comment>
<feature type="domain" description="EF-hand" evidence="16">
    <location>
        <begin position="711"/>
        <end position="746"/>
    </location>
</feature>
<keyword evidence="5" id="KW-0479">Metal-binding</keyword>
<name>A0A0G4GNI6_VITBC</name>
<dbReference type="PhylomeDB" id="A0A0G4GNI6"/>
<dbReference type="InterPro" id="IPR000719">
    <property type="entry name" value="Prot_kinase_dom"/>
</dbReference>
<feature type="domain" description="EF-hand" evidence="16">
    <location>
        <begin position="261"/>
        <end position="296"/>
    </location>
</feature>
<keyword evidence="9" id="KW-0106">Calcium</keyword>
<comment type="catalytic activity">
    <reaction evidence="12">
        <text>L-threonyl-[protein] + ATP = O-phospho-L-threonyl-[protein] + ADP + H(+)</text>
        <dbReference type="Rhea" id="RHEA:46608"/>
        <dbReference type="Rhea" id="RHEA-COMP:11060"/>
        <dbReference type="Rhea" id="RHEA-COMP:11605"/>
        <dbReference type="ChEBI" id="CHEBI:15378"/>
        <dbReference type="ChEBI" id="CHEBI:30013"/>
        <dbReference type="ChEBI" id="CHEBI:30616"/>
        <dbReference type="ChEBI" id="CHEBI:61977"/>
        <dbReference type="ChEBI" id="CHEBI:456216"/>
        <dbReference type="EC" id="2.7.11.1"/>
    </reaction>
</comment>
<feature type="domain" description="EF-hand" evidence="16">
    <location>
        <begin position="677"/>
        <end position="710"/>
    </location>
</feature>
<dbReference type="Proteomes" id="UP000041254">
    <property type="component" value="Unassembled WGS sequence"/>
</dbReference>
<dbReference type="InterPro" id="IPR008271">
    <property type="entry name" value="Ser/Thr_kinase_AS"/>
</dbReference>
<evidence type="ECO:0000256" key="13">
    <source>
        <dbReference type="ARBA" id="ARBA00048679"/>
    </source>
</evidence>
<keyword evidence="3" id="KW-0723">Serine/threonine-protein kinase</keyword>
<evidence type="ECO:0000259" key="15">
    <source>
        <dbReference type="PROSITE" id="PS50011"/>
    </source>
</evidence>
<dbReference type="PANTHER" id="PTHR24349">
    <property type="entry name" value="SERINE/THREONINE-PROTEIN KINASE"/>
    <property type="match status" value="1"/>
</dbReference>
<dbReference type="Pfam" id="PF00069">
    <property type="entry name" value="Pkinase"/>
    <property type="match status" value="1"/>
</dbReference>
<evidence type="ECO:0000256" key="7">
    <source>
        <dbReference type="ARBA" id="ARBA00022741"/>
    </source>
</evidence>
<dbReference type="GO" id="GO:0005524">
    <property type="term" value="F:ATP binding"/>
    <property type="evidence" value="ECO:0007669"/>
    <property type="project" value="UniProtKB-KW"/>
</dbReference>
<evidence type="ECO:0000256" key="11">
    <source>
        <dbReference type="ARBA" id="ARBA00024334"/>
    </source>
</evidence>
<feature type="compositionally biased region" description="Low complexity" evidence="14">
    <location>
        <begin position="800"/>
        <end position="822"/>
    </location>
</feature>
<dbReference type="GO" id="GO:0005509">
    <property type="term" value="F:calcium ion binding"/>
    <property type="evidence" value="ECO:0007669"/>
    <property type="project" value="InterPro"/>
</dbReference>
<evidence type="ECO:0000256" key="4">
    <source>
        <dbReference type="ARBA" id="ARBA00022679"/>
    </source>
</evidence>
<keyword evidence="4" id="KW-0808">Transferase</keyword>
<dbReference type="CDD" id="cd05117">
    <property type="entry name" value="STKc_CAMK"/>
    <property type="match status" value="1"/>
</dbReference>
<dbReference type="SUPFAM" id="SSF47473">
    <property type="entry name" value="EF-hand"/>
    <property type="match status" value="2"/>
</dbReference>
<evidence type="ECO:0000256" key="14">
    <source>
        <dbReference type="SAM" id="MobiDB-lite"/>
    </source>
</evidence>
<protein>
    <recommendedName>
        <fullName evidence="2">non-specific serine/threonine protein kinase</fullName>
        <ecNumber evidence="2">2.7.11.1</ecNumber>
    </recommendedName>
</protein>
<feature type="domain" description="EF-hand" evidence="16">
    <location>
        <begin position="750"/>
        <end position="785"/>
    </location>
</feature>
<dbReference type="FunFam" id="1.10.238.10:FF:000003">
    <property type="entry name" value="Calmodulin A"/>
    <property type="match status" value="1"/>
</dbReference>
<dbReference type="PROSITE" id="PS50011">
    <property type="entry name" value="PROTEIN_KINASE_DOM"/>
    <property type="match status" value="1"/>
</dbReference>
<dbReference type="InterPro" id="IPR018247">
    <property type="entry name" value="EF_Hand_1_Ca_BS"/>
</dbReference>
<dbReference type="CDD" id="cd00051">
    <property type="entry name" value="EFh"/>
    <property type="match status" value="2"/>
</dbReference>
<evidence type="ECO:0000256" key="8">
    <source>
        <dbReference type="ARBA" id="ARBA00022777"/>
    </source>
</evidence>
<comment type="similarity">
    <text evidence="11">Belongs to the protein kinase superfamily. Ser/Thr protein kinase family. CDPK subfamily.</text>
</comment>
<evidence type="ECO:0000256" key="6">
    <source>
        <dbReference type="ARBA" id="ARBA00022737"/>
    </source>
</evidence>
<dbReference type="InterPro" id="IPR002048">
    <property type="entry name" value="EF_hand_dom"/>
</dbReference>
<feature type="domain" description="EF-hand" evidence="16">
    <location>
        <begin position="641"/>
        <end position="676"/>
    </location>
</feature>
<keyword evidence="18" id="KW-1185">Reference proteome</keyword>
<keyword evidence="8" id="KW-0418">Kinase</keyword>
<feature type="domain" description="Protein kinase" evidence="15">
    <location>
        <begin position="325"/>
        <end position="593"/>
    </location>
</feature>
<evidence type="ECO:0000256" key="9">
    <source>
        <dbReference type="ARBA" id="ARBA00022837"/>
    </source>
</evidence>
<evidence type="ECO:0000256" key="2">
    <source>
        <dbReference type="ARBA" id="ARBA00012513"/>
    </source>
</evidence>
<dbReference type="InParanoid" id="A0A0G4GNI6"/>
<sequence length="828" mass="91511">MFPNRGYAAPPSGSSRPGAGVPFIPPALPTLRPVAPPSASPRGSPVGARPPSTPPPVASGSFSPPVMRHPTATYLPGQGRTGGVFVTQSSLITHGSGPGSGPGSTHSSIILTQWPPPSGGRGMETLVSPRVAGRPQPPSSVVYSVRGPPVFGPPSPSQRSVVLYAPSPRGQAPIHMAAVAAAPAQPHVAAGSPAQQYASAFSRVEATRQRLDELIKSQHGLDAAASKDFAAHDANEDKTLQRSEVEAMVRDLAVRYQIPMPDKTTLERLFNKFDTAGTNEIPQASFRDFYREILCFIKQSYYPPVVRFRREFFIQEKQAKLDDFYTREDKLGQGQFGIVFKVREKRTGTGEMGLFRCCKTISKSKTTCPRELIANEIDVLRRLDHPNIVRMYEAFEDYQNLYLIFELIDGKELLDIILDLARAGQAFDEARAARVLRSVLSAIAHCHSNRVMHKDLKPENIMILNKDLDVLDAGSVKMIDFGLAEMFTPGHVSTTAAGTPYYMSPEVFHHNFNYKCDVWSVGVLLYLMLTAHLPFDAPNKEEYIKVVTNQPVSFPDHLFKNISKEAVELLKRLLEKKVELRPTAAQALDHPWFQKFPDKARGSNRRLGELTRQGTVFQVYAQKDCFTRICLNLVAMHMEYSAVRRAPRVFKALDIDHDGMISEEEMTKALQEIGCPEEDIPRIIDALDSDGSGTISYSEFLAALLSKGDLQFEQSLWSAFRKFDLDGDGTISREELYKLLTSTDAVQIDRDRDTINKILEDLDKNKDGLINFDEFKSYLMNQIGRTSTEDDVPLPTSGESSPAKSPKSTSPKSSPKGQQKSAGGRRGS</sequence>
<evidence type="ECO:0000256" key="1">
    <source>
        <dbReference type="ARBA" id="ARBA00001946"/>
    </source>
</evidence>
<dbReference type="Pfam" id="PF13499">
    <property type="entry name" value="EF-hand_7"/>
    <property type="match status" value="2"/>
</dbReference>
<evidence type="ECO:0000313" key="18">
    <source>
        <dbReference type="Proteomes" id="UP000041254"/>
    </source>
</evidence>
<dbReference type="Gene3D" id="1.10.510.10">
    <property type="entry name" value="Transferase(Phosphotransferase) domain 1"/>
    <property type="match status" value="1"/>
</dbReference>
<dbReference type="AlphaFoldDB" id="A0A0G4GNI6"/>
<dbReference type="InterPro" id="IPR011009">
    <property type="entry name" value="Kinase-like_dom_sf"/>
</dbReference>
<keyword evidence="10" id="KW-0067">ATP-binding</keyword>
<dbReference type="PROSITE" id="PS00018">
    <property type="entry name" value="EF_HAND_1"/>
    <property type="match status" value="5"/>
</dbReference>
<dbReference type="VEuPathDB" id="CryptoDB:Vbra_2292"/>
<accession>A0A0G4GNI6</accession>
<feature type="compositionally biased region" description="Pro residues" evidence="14">
    <location>
        <begin position="23"/>
        <end position="39"/>
    </location>
</feature>
<dbReference type="PROSITE" id="PS00108">
    <property type="entry name" value="PROTEIN_KINASE_ST"/>
    <property type="match status" value="1"/>
</dbReference>
<dbReference type="GO" id="GO:0004674">
    <property type="term" value="F:protein serine/threonine kinase activity"/>
    <property type="evidence" value="ECO:0007669"/>
    <property type="project" value="UniProtKB-KW"/>
</dbReference>
<dbReference type="PROSITE" id="PS50222">
    <property type="entry name" value="EF_HAND_2"/>
    <property type="match status" value="5"/>
</dbReference>
<dbReference type="SUPFAM" id="SSF56112">
    <property type="entry name" value="Protein kinase-like (PK-like)"/>
    <property type="match status" value="1"/>
</dbReference>
<dbReference type="Gene3D" id="3.30.200.20">
    <property type="entry name" value="Phosphorylase Kinase, domain 1"/>
    <property type="match status" value="1"/>
</dbReference>
<dbReference type="Gene3D" id="1.10.238.10">
    <property type="entry name" value="EF-hand"/>
    <property type="match status" value="3"/>
</dbReference>
<evidence type="ECO:0000256" key="3">
    <source>
        <dbReference type="ARBA" id="ARBA00022527"/>
    </source>
</evidence>
<reference evidence="17 18" key="1">
    <citation type="submission" date="2014-11" db="EMBL/GenBank/DDBJ databases">
        <authorList>
            <person name="Zhu J."/>
            <person name="Qi W."/>
            <person name="Song R."/>
        </authorList>
    </citation>
    <scope>NUCLEOTIDE SEQUENCE [LARGE SCALE GENOMIC DNA]</scope>
</reference>
<dbReference type="InterPro" id="IPR050205">
    <property type="entry name" value="CDPK_Ser/Thr_kinases"/>
</dbReference>
<dbReference type="STRING" id="1169540.A0A0G4GNI6"/>
<dbReference type="InterPro" id="IPR011992">
    <property type="entry name" value="EF-hand-dom_pair"/>
</dbReference>
<dbReference type="SMART" id="SM00054">
    <property type="entry name" value="EFh"/>
    <property type="match status" value="6"/>
</dbReference>
<keyword evidence="7" id="KW-0547">Nucleotide-binding</keyword>